<dbReference type="AlphaFoldDB" id="A0A7H1NR32"/>
<evidence type="ECO:0000313" key="1">
    <source>
        <dbReference type="EMBL" id="QNT78242.1"/>
    </source>
</evidence>
<evidence type="ECO:0000313" key="2">
    <source>
        <dbReference type="Proteomes" id="UP000516349"/>
    </source>
</evidence>
<gene>
    <name evidence="1" type="ORF">JGUZn3_10130</name>
</gene>
<sequence>MEKYKKALETTCYQFLWITFVEKTENYFIYGDIFCP</sequence>
<dbReference type="Proteomes" id="UP000516349">
    <property type="component" value="Chromosome"/>
</dbReference>
<reference evidence="1 2" key="1">
    <citation type="submission" date="2020-08" db="EMBL/GenBank/DDBJ databases">
        <title>Complete genome sequence of Entomobacter blattae G55GP.</title>
        <authorList>
            <person name="Poehlein A."/>
            <person name="Guzman J."/>
            <person name="Daniel R."/>
            <person name="Vilcinskas A."/>
        </authorList>
    </citation>
    <scope>NUCLEOTIDE SEQUENCE [LARGE SCALE GENOMIC DNA]</scope>
    <source>
        <strain evidence="1 2">G55GP</strain>
    </source>
</reference>
<protein>
    <submittedName>
        <fullName evidence="1">Uncharacterized protein</fullName>
    </submittedName>
</protein>
<organism evidence="1 2">
    <name type="scientific">Entomobacter blattae</name>
    <dbReference type="NCBI Taxonomy" id="2762277"/>
    <lineage>
        <taxon>Bacteria</taxon>
        <taxon>Pseudomonadati</taxon>
        <taxon>Pseudomonadota</taxon>
        <taxon>Alphaproteobacteria</taxon>
        <taxon>Acetobacterales</taxon>
        <taxon>Acetobacteraceae</taxon>
        <taxon>Entomobacter</taxon>
    </lineage>
</organism>
<accession>A0A7H1NR32</accession>
<proteinExistence type="predicted"/>
<dbReference type="EMBL" id="CP060244">
    <property type="protein sequence ID" value="QNT78242.1"/>
    <property type="molecule type" value="Genomic_DNA"/>
</dbReference>
<dbReference type="KEGG" id="ebla:JGUZn3_10130"/>
<keyword evidence="2" id="KW-1185">Reference proteome</keyword>
<name>A0A7H1NR32_9PROT</name>